<evidence type="ECO:0000256" key="11">
    <source>
        <dbReference type="ARBA" id="ARBA00038041"/>
    </source>
</evidence>
<dbReference type="EC" id="3.6.4.13" evidence="2"/>
<dbReference type="InterPro" id="IPR011545">
    <property type="entry name" value="DEAD/DEAH_box_helicase_dom"/>
</dbReference>
<dbReference type="Pfam" id="PF13445">
    <property type="entry name" value="zf-RING_UBOX"/>
    <property type="match status" value="1"/>
</dbReference>
<evidence type="ECO:0000256" key="13">
    <source>
        <dbReference type="PROSITE-ProRule" id="PRU00175"/>
    </source>
</evidence>
<protein>
    <recommendedName>
        <fullName evidence="2">RNA helicase</fullName>
        <ecNumber evidence="2">3.6.4.13</ecNumber>
    </recommendedName>
</protein>
<organism evidence="18 19">
    <name type="scientific">Psilocybe cyanescens</name>
    <dbReference type="NCBI Taxonomy" id="93625"/>
    <lineage>
        <taxon>Eukaryota</taxon>
        <taxon>Fungi</taxon>
        <taxon>Dikarya</taxon>
        <taxon>Basidiomycota</taxon>
        <taxon>Agaricomycotina</taxon>
        <taxon>Agaricomycetes</taxon>
        <taxon>Agaricomycetidae</taxon>
        <taxon>Agaricales</taxon>
        <taxon>Agaricineae</taxon>
        <taxon>Strophariaceae</taxon>
        <taxon>Psilocybe</taxon>
    </lineage>
</organism>
<evidence type="ECO:0000256" key="6">
    <source>
        <dbReference type="ARBA" id="ARBA00022801"/>
    </source>
</evidence>
<keyword evidence="8" id="KW-0862">Zinc</keyword>
<keyword evidence="6" id="KW-0378">Hydrolase</keyword>
<dbReference type="InterPro" id="IPR001650">
    <property type="entry name" value="Helicase_C-like"/>
</dbReference>
<dbReference type="PROSITE" id="PS50089">
    <property type="entry name" value="ZF_RING_2"/>
    <property type="match status" value="2"/>
</dbReference>
<dbReference type="InParanoid" id="A0A409XL63"/>
<dbReference type="PANTHER" id="PTHR47959:SF21">
    <property type="entry name" value="DEAD-BOX HELICASE 56"/>
    <property type="match status" value="1"/>
</dbReference>
<dbReference type="CDD" id="cd17961">
    <property type="entry name" value="DEADc_DDX56"/>
    <property type="match status" value="1"/>
</dbReference>
<evidence type="ECO:0000256" key="3">
    <source>
        <dbReference type="ARBA" id="ARBA00022723"/>
    </source>
</evidence>
<dbReference type="PROSITE" id="PS51194">
    <property type="entry name" value="HELICASE_CTER"/>
    <property type="match status" value="1"/>
</dbReference>
<dbReference type="InterPro" id="IPR013083">
    <property type="entry name" value="Znf_RING/FYVE/PHD"/>
</dbReference>
<feature type="region of interest" description="Disordered" evidence="14">
    <location>
        <begin position="483"/>
        <end position="508"/>
    </location>
</feature>
<keyword evidence="3" id="KW-0479">Metal-binding</keyword>
<dbReference type="Gene3D" id="3.30.40.10">
    <property type="entry name" value="Zinc/RING finger domain, C3HC4 (zinc finger)"/>
    <property type="match status" value="2"/>
</dbReference>
<dbReference type="InterPro" id="IPR050079">
    <property type="entry name" value="DEAD_box_RNA_helicase"/>
</dbReference>
<name>A0A409XL63_PSICY</name>
<dbReference type="Pfam" id="PF00271">
    <property type="entry name" value="Helicase_C"/>
    <property type="match status" value="2"/>
</dbReference>
<reference evidence="18 19" key="1">
    <citation type="journal article" date="2018" name="Evol. Lett.">
        <title>Horizontal gene cluster transfer increased hallucinogenic mushroom diversity.</title>
        <authorList>
            <person name="Reynolds H.T."/>
            <person name="Vijayakumar V."/>
            <person name="Gluck-Thaler E."/>
            <person name="Korotkin H.B."/>
            <person name="Matheny P.B."/>
            <person name="Slot J.C."/>
        </authorList>
    </citation>
    <scope>NUCLEOTIDE SEQUENCE [LARGE SCALE GENOMIC DNA]</scope>
    <source>
        <strain evidence="18 19">2631</strain>
    </source>
</reference>
<dbReference type="GO" id="GO:0005829">
    <property type="term" value="C:cytosol"/>
    <property type="evidence" value="ECO:0007669"/>
    <property type="project" value="TreeGrafter"/>
</dbReference>
<keyword evidence="19" id="KW-1185">Reference proteome</keyword>
<dbReference type="GO" id="GO:0016787">
    <property type="term" value="F:hydrolase activity"/>
    <property type="evidence" value="ECO:0007669"/>
    <property type="project" value="UniProtKB-KW"/>
</dbReference>
<evidence type="ECO:0000256" key="1">
    <source>
        <dbReference type="ARBA" id="ARBA00003706"/>
    </source>
</evidence>
<dbReference type="Pfam" id="PF14634">
    <property type="entry name" value="zf-RING_5"/>
    <property type="match status" value="1"/>
</dbReference>
<evidence type="ECO:0000256" key="9">
    <source>
        <dbReference type="ARBA" id="ARBA00022840"/>
    </source>
</evidence>
<comment type="function">
    <text evidence="1">ATP-binding RNA helicase involved in the biogenesis of 60S ribosomal subunits and is required for the normal formation of 25S and 5.8S rRNAs.</text>
</comment>
<comment type="similarity">
    <text evidence="11">Belongs to the DEAD box helicase family. DDX56/DBP9 subfamily.</text>
</comment>
<dbReference type="CDD" id="cd18787">
    <property type="entry name" value="SF2_C_DEAD"/>
    <property type="match status" value="1"/>
</dbReference>
<keyword evidence="9" id="KW-0067">ATP-binding</keyword>
<evidence type="ECO:0000256" key="4">
    <source>
        <dbReference type="ARBA" id="ARBA00022741"/>
    </source>
</evidence>
<dbReference type="EMBL" id="NHYD01001342">
    <property type="protein sequence ID" value="PPQ91477.1"/>
    <property type="molecule type" value="Genomic_DNA"/>
</dbReference>
<evidence type="ECO:0000313" key="19">
    <source>
        <dbReference type="Proteomes" id="UP000283269"/>
    </source>
</evidence>
<keyword evidence="5 13" id="KW-0863">Zinc-finger</keyword>
<dbReference type="InterPro" id="IPR017907">
    <property type="entry name" value="Znf_RING_CS"/>
</dbReference>
<feature type="compositionally biased region" description="Basic and acidic residues" evidence="14">
    <location>
        <begin position="1401"/>
        <end position="1417"/>
    </location>
</feature>
<feature type="compositionally biased region" description="Acidic residues" evidence="14">
    <location>
        <begin position="1155"/>
        <end position="1170"/>
    </location>
</feature>
<evidence type="ECO:0000259" key="16">
    <source>
        <dbReference type="PROSITE" id="PS51192"/>
    </source>
</evidence>
<accession>A0A409XL63</accession>
<evidence type="ECO:0000256" key="12">
    <source>
        <dbReference type="ARBA" id="ARBA00047984"/>
    </source>
</evidence>
<comment type="catalytic activity">
    <reaction evidence="12">
        <text>ATP + H2O = ADP + phosphate + H(+)</text>
        <dbReference type="Rhea" id="RHEA:13065"/>
        <dbReference type="ChEBI" id="CHEBI:15377"/>
        <dbReference type="ChEBI" id="CHEBI:15378"/>
        <dbReference type="ChEBI" id="CHEBI:30616"/>
        <dbReference type="ChEBI" id="CHEBI:43474"/>
        <dbReference type="ChEBI" id="CHEBI:456216"/>
        <dbReference type="EC" id="3.6.4.13"/>
    </reaction>
</comment>
<feature type="region of interest" description="Disordered" evidence="14">
    <location>
        <begin position="1395"/>
        <end position="1449"/>
    </location>
</feature>
<comment type="caution">
    <text evidence="18">The sequence shown here is derived from an EMBL/GenBank/DDBJ whole genome shotgun (WGS) entry which is preliminary data.</text>
</comment>
<dbReference type="GO" id="GO:0005524">
    <property type="term" value="F:ATP binding"/>
    <property type="evidence" value="ECO:0007669"/>
    <property type="project" value="UniProtKB-KW"/>
</dbReference>
<dbReference type="GO" id="GO:0008270">
    <property type="term" value="F:zinc ion binding"/>
    <property type="evidence" value="ECO:0007669"/>
    <property type="project" value="UniProtKB-KW"/>
</dbReference>
<dbReference type="STRING" id="93625.A0A409XL63"/>
<dbReference type="OrthoDB" id="1191041at2759"/>
<dbReference type="Pfam" id="PF00270">
    <property type="entry name" value="DEAD"/>
    <property type="match status" value="1"/>
</dbReference>
<feature type="domain" description="Helicase C-terminal" evidence="17">
    <location>
        <begin position="1137"/>
        <end position="1314"/>
    </location>
</feature>
<dbReference type="GO" id="GO:0003724">
    <property type="term" value="F:RNA helicase activity"/>
    <property type="evidence" value="ECO:0007669"/>
    <property type="project" value="UniProtKB-EC"/>
</dbReference>
<evidence type="ECO:0000256" key="8">
    <source>
        <dbReference type="ARBA" id="ARBA00022833"/>
    </source>
</evidence>
<evidence type="ECO:0000256" key="14">
    <source>
        <dbReference type="SAM" id="MobiDB-lite"/>
    </source>
</evidence>
<evidence type="ECO:0000256" key="5">
    <source>
        <dbReference type="ARBA" id="ARBA00022771"/>
    </source>
</evidence>
<evidence type="ECO:0000259" key="15">
    <source>
        <dbReference type="PROSITE" id="PS50089"/>
    </source>
</evidence>
<sequence length="1449" mass="161234">MSAFFGSPNYGDRRWTARWIGRTHLRTTTLPGLQEVGPTYASEPMWRISLEDILAVMSRPPEEWTVVTLKPSPLACGVCFDDLLQSDAFRIPGCGHTFCRECLRTYTVLKIHQSRYPIKCPTCSTVGGAIHSSAYCIVLTHNVLCLRQSCLDVEQGTIDKLQLSSKDLKALVQLQIAAHAVVMCCLRSCHLKDCGRGMISDASIDCLSDWDGSMFQGQALKSPKILVYKSPTCNYHNGDSQAGSSQPICGLVSLNCARLVFRSQGEGLLKEELLNRMLSPAMVNEIMTITVGLGAPNHINLQNLLEVPIFQETFTSVKARYDLDAIEGFLSYWFPDPSNDVRAVVFNNDSEVYVCLSVAIAGSHIFALFDSHTHANNPRGPSFTVFRELDQFATILRQRLQESPLTVDPLTNHPIETRSLSAFVLKPIEGAQFLDTEALVIRSASYIQQIQWKSRPSAERSPGLPSAISEHLALLRSRAESLKETNAREFPDKAASSNSTRRSPRGPRDIVRVADHGEFGWQLSLLSHQSTLLSGDDDQQRPTPGDFSLGIRDEESATPIAGSSARSEFDWLTSIAQAQADIVGHHEDEASTAQGLTKNEDTWEVDLVKQLQDEEEITAALLDDMCTDHPWLVALQRLQAEERAKFDGHATSSLSHLELDWQLAVQMQHEDDDGIPRIVIESEGNGVGPVNAESGLSRSNIRADLLRVPVPDRREYGDNFASLTLPSLPLSFHCSICGECHDQAEKLGPSECGHNFCKDCLTYFTRTKIEEGRYPIFCPECLAERSRTSKCHISPEILDKLSLTPDELRRLGELELVSHSISIECPRCKETMHVDRGEYAEQSTIICPLPRYSGFARPTLVQAKAIPLALESRDILARARTGSGKTAAYCVPVVQKILSAKSNLTPEDESRQATRALILVPTRELSEQVLASLRGLIAYCDKDVIVSNAAAGTTSHLQRTLLADKPDIVIATPSRALNLLQAKILSLSTLESLVIDEADLILSYGHDEDVRAIFNGGYLPKVYQSFLMSATMTEDVELLKGLALRNPAILKLEEGEDEAALLSQYAVRCSEVDKFLLTYVILKLKLIRGKCIIFVNDVGRSYRLKLFLEQFSIKTCVLNSELPLNSRYHVVQEFNKGVYDYIIATDESGAHGEYDTEEEEEEEPREEEEFTSTQREPVAVETPSSSKTESNKRKRDPSPPSSRPRKRDRKDKGKDKEYGVTRGVDFVDVACVLNFDLPTSSRSYTHRVGRTARAGRTGMSLSFVVPKDLWGKNKVVGCLPSAEKDEAVFSKIEKEQGARGSKIKEYNFDMKQVEAFRYRMEDALRSVTRSAIREARVKELKTEILNSDKLKAHFEDNPLDLEFLRHDKPLHPTRVQPHMKHVPKYLLPRIAPVSGGEAGADEEKPKQFVPFRKDSARSKSRGRGRGGRGGGASGRGGKKKSDPLKKFGR</sequence>
<keyword evidence="7" id="KW-0347">Helicase</keyword>
<dbReference type="SUPFAM" id="SSF57850">
    <property type="entry name" value="RING/U-box"/>
    <property type="match status" value="2"/>
</dbReference>
<dbReference type="PANTHER" id="PTHR47959">
    <property type="entry name" value="ATP-DEPENDENT RNA HELICASE RHLE-RELATED"/>
    <property type="match status" value="1"/>
</dbReference>
<dbReference type="PROSITE" id="PS00518">
    <property type="entry name" value="ZF_RING_1"/>
    <property type="match status" value="2"/>
</dbReference>
<dbReference type="Proteomes" id="UP000283269">
    <property type="component" value="Unassembled WGS sequence"/>
</dbReference>
<evidence type="ECO:0000256" key="7">
    <source>
        <dbReference type="ARBA" id="ARBA00022806"/>
    </source>
</evidence>
<gene>
    <name evidence="18" type="ORF">CVT25_013734</name>
</gene>
<feature type="region of interest" description="Disordered" evidence="14">
    <location>
        <begin position="1150"/>
        <end position="1217"/>
    </location>
</feature>
<dbReference type="Gene3D" id="3.40.50.300">
    <property type="entry name" value="P-loop containing nucleotide triphosphate hydrolases"/>
    <property type="match status" value="2"/>
</dbReference>
<dbReference type="GO" id="GO:0003723">
    <property type="term" value="F:RNA binding"/>
    <property type="evidence" value="ECO:0007669"/>
    <property type="project" value="UniProtKB-KW"/>
</dbReference>
<evidence type="ECO:0000256" key="10">
    <source>
        <dbReference type="ARBA" id="ARBA00022884"/>
    </source>
</evidence>
<feature type="compositionally biased region" description="Basic and acidic residues" evidence="14">
    <location>
        <begin position="483"/>
        <end position="492"/>
    </location>
</feature>
<feature type="compositionally biased region" description="Basic and acidic residues" evidence="14">
    <location>
        <begin position="1439"/>
        <end position="1449"/>
    </location>
</feature>
<dbReference type="SMART" id="SM00487">
    <property type="entry name" value="DEXDc"/>
    <property type="match status" value="1"/>
</dbReference>
<dbReference type="PROSITE" id="PS51192">
    <property type="entry name" value="HELICASE_ATP_BIND_1"/>
    <property type="match status" value="1"/>
</dbReference>
<feature type="domain" description="RING-type" evidence="15">
    <location>
        <begin position="76"/>
        <end position="124"/>
    </location>
</feature>
<dbReference type="InterPro" id="IPR027417">
    <property type="entry name" value="P-loop_NTPase"/>
</dbReference>
<dbReference type="InterPro" id="IPR027370">
    <property type="entry name" value="Znf-RING_euk"/>
</dbReference>
<dbReference type="SUPFAM" id="SSF52540">
    <property type="entry name" value="P-loop containing nucleoside triphosphate hydrolases"/>
    <property type="match status" value="2"/>
</dbReference>
<feature type="domain" description="Helicase ATP-binding" evidence="16">
    <location>
        <begin position="866"/>
        <end position="1050"/>
    </location>
</feature>
<keyword evidence="10" id="KW-0694">RNA-binding</keyword>
<feature type="domain" description="RING-type" evidence="15">
    <location>
        <begin position="734"/>
        <end position="781"/>
    </location>
</feature>
<dbReference type="InterPro" id="IPR014001">
    <property type="entry name" value="Helicase_ATP-bd"/>
</dbReference>
<evidence type="ECO:0000259" key="17">
    <source>
        <dbReference type="PROSITE" id="PS51194"/>
    </source>
</evidence>
<dbReference type="SMART" id="SM00490">
    <property type="entry name" value="HELICc"/>
    <property type="match status" value="1"/>
</dbReference>
<evidence type="ECO:0000313" key="18">
    <source>
        <dbReference type="EMBL" id="PPQ91477.1"/>
    </source>
</evidence>
<evidence type="ECO:0000256" key="2">
    <source>
        <dbReference type="ARBA" id="ARBA00012552"/>
    </source>
</evidence>
<keyword evidence="4" id="KW-0547">Nucleotide-binding</keyword>
<dbReference type="InterPro" id="IPR001841">
    <property type="entry name" value="Znf_RING"/>
</dbReference>
<proteinExistence type="inferred from homology"/>
<dbReference type="SMART" id="SM00184">
    <property type="entry name" value="RING"/>
    <property type="match status" value="2"/>
</dbReference>